<dbReference type="RefSeq" id="WP_146141393.1">
    <property type="nucleotide sequence ID" value="NZ_PVTE01000006.1"/>
</dbReference>
<feature type="transmembrane region" description="Helical" evidence="1">
    <location>
        <begin position="48"/>
        <end position="72"/>
    </location>
</feature>
<protein>
    <submittedName>
        <fullName evidence="2">Uncharacterized protein</fullName>
    </submittedName>
</protein>
<proteinExistence type="predicted"/>
<organism evidence="2 3">
    <name type="scientific">Spirosoma oryzae</name>
    <dbReference type="NCBI Taxonomy" id="1469603"/>
    <lineage>
        <taxon>Bacteria</taxon>
        <taxon>Pseudomonadati</taxon>
        <taxon>Bacteroidota</taxon>
        <taxon>Cytophagia</taxon>
        <taxon>Cytophagales</taxon>
        <taxon>Cytophagaceae</taxon>
        <taxon>Spirosoma</taxon>
    </lineage>
</organism>
<dbReference type="AlphaFoldDB" id="A0A2T0T589"/>
<evidence type="ECO:0000313" key="3">
    <source>
        <dbReference type="Proteomes" id="UP000238375"/>
    </source>
</evidence>
<name>A0A2T0T589_9BACT</name>
<dbReference type="EMBL" id="PVTE01000006">
    <property type="protein sequence ID" value="PRY40848.1"/>
    <property type="molecule type" value="Genomic_DNA"/>
</dbReference>
<dbReference type="Proteomes" id="UP000238375">
    <property type="component" value="Unassembled WGS sequence"/>
</dbReference>
<comment type="caution">
    <text evidence="2">The sequence shown here is derived from an EMBL/GenBank/DDBJ whole genome shotgun (WGS) entry which is preliminary data.</text>
</comment>
<gene>
    <name evidence="2" type="ORF">CLV58_10631</name>
</gene>
<keyword evidence="3" id="KW-1185">Reference proteome</keyword>
<keyword evidence="1" id="KW-0812">Transmembrane</keyword>
<keyword evidence="1" id="KW-1133">Transmembrane helix</keyword>
<feature type="transmembrane region" description="Helical" evidence="1">
    <location>
        <begin position="7"/>
        <end position="28"/>
    </location>
</feature>
<reference evidence="2 3" key="1">
    <citation type="submission" date="2018-03" db="EMBL/GenBank/DDBJ databases">
        <title>Genomic Encyclopedia of Archaeal and Bacterial Type Strains, Phase II (KMG-II): from individual species to whole genera.</title>
        <authorList>
            <person name="Goeker M."/>
        </authorList>
    </citation>
    <scope>NUCLEOTIDE SEQUENCE [LARGE SCALE GENOMIC DNA]</scope>
    <source>
        <strain evidence="2 3">DSM 28354</strain>
    </source>
</reference>
<keyword evidence="1" id="KW-0472">Membrane</keyword>
<evidence type="ECO:0000256" key="1">
    <source>
        <dbReference type="SAM" id="Phobius"/>
    </source>
</evidence>
<accession>A0A2T0T589</accession>
<sequence>MIQMRSYAVGFAGVGVALIVLAVVSLFVPDLIGAGYYGSQLNQFVSIANGSASGLAQAGALCLLASAVAMLADKRQGQ</sequence>
<evidence type="ECO:0000313" key="2">
    <source>
        <dbReference type="EMBL" id="PRY40848.1"/>
    </source>
</evidence>